<protein>
    <submittedName>
        <fullName evidence="1">RusA family crossover junction endodeoxyribonuclease</fullName>
    </submittedName>
</protein>
<comment type="caution">
    <text evidence="1">The sequence shown here is derived from an EMBL/GenBank/DDBJ whole genome shotgun (WGS) entry which is preliminary data.</text>
</comment>
<sequence length="148" mass="16834">MVIHFTVYGEAVAQGRPRATTLGGHVKMFDPEKSANYKTYVRLVAQEHRPQHLLTCPLKVQVDIYKAMPKSLPVYKREAAERGEYWPTTKPDVDNVVKGVMDALTQVIWLDDTQVVELTVRKFYGDPRVEICIETLPEPVAPVKRKKG</sequence>
<keyword evidence="2" id="KW-1185">Reference proteome</keyword>
<dbReference type="Pfam" id="PF05866">
    <property type="entry name" value="RusA"/>
    <property type="match status" value="1"/>
</dbReference>
<evidence type="ECO:0000313" key="2">
    <source>
        <dbReference type="Proteomes" id="UP000617402"/>
    </source>
</evidence>
<dbReference type="InterPro" id="IPR036614">
    <property type="entry name" value="RusA-like_sf"/>
</dbReference>
<dbReference type="Gene3D" id="3.30.1330.70">
    <property type="entry name" value="Holliday junction resolvase RusA"/>
    <property type="match status" value="1"/>
</dbReference>
<name>A0ABR7SYM4_HELCL</name>
<organism evidence="1 2">
    <name type="scientific">Heliobacterium chlorum</name>
    <dbReference type="NCBI Taxonomy" id="2698"/>
    <lineage>
        <taxon>Bacteria</taxon>
        <taxon>Bacillati</taxon>
        <taxon>Bacillota</taxon>
        <taxon>Clostridia</taxon>
        <taxon>Eubacteriales</taxon>
        <taxon>Heliobacteriaceae</taxon>
        <taxon>Heliobacterium</taxon>
    </lineage>
</organism>
<reference evidence="1 2" key="1">
    <citation type="submission" date="2020-07" db="EMBL/GenBank/DDBJ databases">
        <title>Draft whole-genome sequence of Heliobacterium chlorum DSM 3682, type strain.</title>
        <authorList>
            <person name="Kyndt J.A."/>
            <person name="Meyer T.E."/>
            <person name="Imhoff J.F."/>
        </authorList>
    </citation>
    <scope>NUCLEOTIDE SEQUENCE [LARGE SCALE GENOMIC DNA]</scope>
    <source>
        <strain evidence="1 2">DSM 3682</strain>
    </source>
</reference>
<dbReference type="InterPro" id="IPR008822">
    <property type="entry name" value="Endonuclease_RusA-like"/>
</dbReference>
<gene>
    <name evidence="1" type="ORF">H1S01_03240</name>
</gene>
<dbReference type="SUPFAM" id="SSF103084">
    <property type="entry name" value="Holliday junction resolvase RusA"/>
    <property type="match status" value="1"/>
</dbReference>
<dbReference type="EMBL" id="JACVHF010000002">
    <property type="protein sequence ID" value="MBC9783526.1"/>
    <property type="molecule type" value="Genomic_DNA"/>
</dbReference>
<dbReference type="Proteomes" id="UP000617402">
    <property type="component" value="Unassembled WGS sequence"/>
</dbReference>
<accession>A0ABR7SYM4</accession>
<evidence type="ECO:0000313" key="1">
    <source>
        <dbReference type="EMBL" id="MBC9783526.1"/>
    </source>
</evidence>
<dbReference type="RefSeq" id="WP_188038684.1">
    <property type="nucleotide sequence ID" value="NZ_JACVHF010000002.1"/>
</dbReference>
<proteinExistence type="predicted"/>